<evidence type="ECO:0000256" key="2">
    <source>
        <dbReference type="ARBA" id="ARBA00007362"/>
    </source>
</evidence>
<evidence type="ECO:0000256" key="4">
    <source>
        <dbReference type="ARBA" id="ARBA00022989"/>
    </source>
</evidence>
<feature type="domain" description="EamA" evidence="7">
    <location>
        <begin position="162"/>
        <end position="300"/>
    </location>
</feature>
<proteinExistence type="inferred from homology"/>
<feature type="transmembrane region" description="Helical" evidence="6">
    <location>
        <begin position="98"/>
        <end position="116"/>
    </location>
</feature>
<feature type="transmembrane region" description="Helical" evidence="6">
    <location>
        <begin position="284"/>
        <end position="301"/>
    </location>
</feature>
<feature type="domain" description="EamA" evidence="7">
    <location>
        <begin position="14"/>
        <end position="144"/>
    </location>
</feature>
<dbReference type="EMBL" id="CP054139">
    <property type="protein sequence ID" value="QKJ32747.1"/>
    <property type="molecule type" value="Genomic_DNA"/>
</dbReference>
<dbReference type="GO" id="GO:0016020">
    <property type="term" value="C:membrane"/>
    <property type="evidence" value="ECO:0007669"/>
    <property type="project" value="UniProtKB-SubCell"/>
</dbReference>
<accession>A0A7D4Q776</accession>
<evidence type="ECO:0000313" key="8">
    <source>
        <dbReference type="EMBL" id="QKJ32747.1"/>
    </source>
</evidence>
<dbReference type="SUPFAM" id="SSF103481">
    <property type="entry name" value="Multidrug resistance efflux transporter EmrE"/>
    <property type="match status" value="2"/>
</dbReference>
<feature type="transmembrane region" description="Helical" evidence="6">
    <location>
        <begin position="262"/>
        <end position="278"/>
    </location>
</feature>
<evidence type="ECO:0000256" key="5">
    <source>
        <dbReference type="ARBA" id="ARBA00023136"/>
    </source>
</evidence>
<evidence type="ECO:0000313" key="9">
    <source>
        <dbReference type="Proteomes" id="UP000505355"/>
    </source>
</evidence>
<feature type="transmembrane region" description="Helical" evidence="6">
    <location>
        <begin position="12"/>
        <end position="34"/>
    </location>
</feature>
<gene>
    <name evidence="8" type="ORF">HQ865_24285</name>
</gene>
<dbReference type="PANTHER" id="PTHR32322:SF2">
    <property type="entry name" value="EAMA DOMAIN-CONTAINING PROTEIN"/>
    <property type="match status" value="1"/>
</dbReference>
<feature type="transmembrane region" description="Helical" evidence="6">
    <location>
        <begin position="70"/>
        <end position="92"/>
    </location>
</feature>
<feature type="transmembrane region" description="Helical" evidence="6">
    <location>
        <begin position="230"/>
        <end position="250"/>
    </location>
</feature>
<dbReference type="AlphaFoldDB" id="A0A7D4Q776"/>
<reference evidence="8 9" key="1">
    <citation type="submission" date="2020-05" db="EMBL/GenBank/DDBJ databases">
        <title>Mucilaginibacter mali sp. nov.</title>
        <authorList>
            <person name="Kim H.S."/>
            <person name="Lee K.C."/>
            <person name="Suh M.K."/>
            <person name="Kim J.-S."/>
            <person name="Han K.-I."/>
            <person name="Eom M.K."/>
            <person name="Shin Y.K."/>
            <person name="Lee J.-S."/>
        </authorList>
    </citation>
    <scope>NUCLEOTIDE SEQUENCE [LARGE SCALE GENOMIC DNA]</scope>
    <source>
        <strain evidence="8 9">G2-14</strain>
    </source>
</reference>
<feature type="transmembrane region" description="Helical" evidence="6">
    <location>
        <begin position="160"/>
        <end position="180"/>
    </location>
</feature>
<keyword evidence="9" id="KW-1185">Reference proteome</keyword>
<organism evidence="8 9">
    <name type="scientific">Mucilaginibacter mali</name>
    <dbReference type="NCBI Taxonomy" id="2740462"/>
    <lineage>
        <taxon>Bacteria</taxon>
        <taxon>Pseudomonadati</taxon>
        <taxon>Bacteroidota</taxon>
        <taxon>Sphingobacteriia</taxon>
        <taxon>Sphingobacteriales</taxon>
        <taxon>Sphingobacteriaceae</taxon>
        <taxon>Mucilaginibacter</taxon>
    </lineage>
</organism>
<evidence type="ECO:0000259" key="7">
    <source>
        <dbReference type="Pfam" id="PF00892"/>
    </source>
</evidence>
<dbReference type="InterPro" id="IPR050638">
    <property type="entry name" value="AA-Vitamin_Transporters"/>
</dbReference>
<name>A0A7D4Q776_9SPHI</name>
<evidence type="ECO:0000256" key="6">
    <source>
        <dbReference type="SAM" id="Phobius"/>
    </source>
</evidence>
<sequence>MNSPKPVSPALVVIAYALVYVVWGSTYFFIQMAIHGFPPMLMGATRFLIAGVLMLSWCKIKGDNIWQKKDIVPAGISGLLMLFGSIGIVIWAEQTVPSAMVAIIAATGPIWIVIIDKAHWHINLKSKTTIAGLILGFGGVFLLFGEAVNRSINGLLDKGQITGLILVLFAPIVWSAGGLYSKYKGSNIPARLNTGWQMLIGGIFYIPLAVMHGELNAFHISSIPLKAWLAVAYLVIFGSIVAFSAYVWLLSVKPAAQVSTHAYVNPVIAVILGVLFAHESISLLQLGGLLVILFSVLLVNFSKYSFRKKTAEQFHPDAA</sequence>
<dbReference type="PANTHER" id="PTHR32322">
    <property type="entry name" value="INNER MEMBRANE TRANSPORTER"/>
    <property type="match status" value="1"/>
</dbReference>
<dbReference type="Pfam" id="PF00892">
    <property type="entry name" value="EamA"/>
    <property type="match status" value="2"/>
</dbReference>
<keyword evidence="5 6" id="KW-0472">Membrane</keyword>
<dbReference type="Proteomes" id="UP000505355">
    <property type="component" value="Chromosome"/>
</dbReference>
<dbReference type="RefSeq" id="WP_173417393.1">
    <property type="nucleotide sequence ID" value="NZ_CP054139.1"/>
</dbReference>
<comment type="similarity">
    <text evidence="2">Belongs to the EamA transporter family.</text>
</comment>
<feature type="transmembrane region" description="Helical" evidence="6">
    <location>
        <begin position="128"/>
        <end position="148"/>
    </location>
</feature>
<dbReference type="InterPro" id="IPR037185">
    <property type="entry name" value="EmrE-like"/>
</dbReference>
<dbReference type="InterPro" id="IPR000620">
    <property type="entry name" value="EamA_dom"/>
</dbReference>
<keyword evidence="4 6" id="KW-1133">Transmembrane helix</keyword>
<evidence type="ECO:0000256" key="3">
    <source>
        <dbReference type="ARBA" id="ARBA00022692"/>
    </source>
</evidence>
<keyword evidence="3 6" id="KW-0812">Transmembrane</keyword>
<feature type="transmembrane region" description="Helical" evidence="6">
    <location>
        <begin position="192"/>
        <end position="210"/>
    </location>
</feature>
<protein>
    <submittedName>
        <fullName evidence="8">EamA family transporter</fullName>
    </submittedName>
</protein>
<evidence type="ECO:0000256" key="1">
    <source>
        <dbReference type="ARBA" id="ARBA00004141"/>
    </source>
</evidence>
<comment type="subcellular location">
    <subcellularLocation>
        <location evidence="1">Membrane</location>
        <topology evidence="1">Multi-pass membrane protein</topology>
    </subcellularLocation>
</comment>
<dbReference type="KEGG" id="mmab:HQ865_24285"/>
<feature type="transmembrane region" description="Helical" evidence="6">
    <location>
        <begin position="40"/>
        <end position="58"/>
    </location>
</feature>